<evidence type="ECO:0000256" key="8">
    <source>
        <dbReference type="SAM" id="MobiDB-lite"/>
    </source>
</evidence>
<evidence type="ECO:0000256" key="1">
    <source>
        <dbReference type="ARBA" id="ARBA00004651"/>
    </source>
</evidence>
<feature type="transmembrane region" description="Helical" evidence="9">
    <location>
        <begin position="321"/>
        <end position="338"/>
    </location>
</feature>
<organism evidence="10">
    <name type="scientific">Pelagomonas calceolata</name>
    <dbReference type="NCBI Taxonomy" id="35677"/>
    <lineage>
        <taxon>Eukaryota</taxon>
        <taxon>Sar</taxon>
        <taxon>Stramenopiles</taxon>
        <taxon>Ochrophyta</taxon>
        <taxon>Pelagophyceae</taxon>
        <taxon>Pelagomonadales</taxon>
        <taxon>Pelagomonadaceae</taxon>
        <taxon>Pelagomonas</taxon>
    </lineage>
</organism>
<dbReference type="EMBL" id="HBIW01003945">
    <property type="protein sequence ID" value="CAE0687812.1"/>
    <property type="molecule type" value="Transcribed_RNA"/>
</dbReference>
<feature type="region of interest" description="Disordered" evidence="8">
    <location>
        <begin position="57"/>
        <end position="82"/>
    </location>
</feature>
<dbReference type="GO" id="GO:0005886">
    <property type="term" value="C:plasma membrane"/>
    <property type="evidence" value="ECO:0007669"/>
    <property type="project" value="UniProtKB-SubCell"/>
</dbReference>
<keyword evidence="12" id="KW-1185">Reference proteome</keyword>
<protein>
    <recommendedName>
        <fullName evidence="13">Urea transporter</fullName>
    </recommendedName>
</protein>
<reference evidence="10" key="1">
    <citation type="submission" date="2021-01" db="EMBL/GenBank/DDBJ databases">
        <authorList>
            <person name="Corre E."/>
            <person name="Pelletier E."/>
            <person name="Niang G."/>
            <person name="Scheremetjew M."/>
            <person name="Finn R."/>
            <person name="Kale V."/>
            <person name="Holt S."/>
            <person name="Cochrane G."/>
            <person name="Meng A."/>
            <person name="Brown T."/>
            <person name="Cohen L."/>
        </authorList>
    </citation>
    <scope>NUCLEOTIDE SEQUENCE</scope>
    <source>
        <strain evidence="10">CCMP1756</strain>
    </source>
</reference>
<evidence type="ECO:0000256" key="5">
    <source>
        <dbReference type="ARBA" id="ARBA00022989"/>
    </source>
</evidence>
<keyword evidence="3" id="KW-1003">Cell membrane</keyword>
<comment type="similarity">
    <text evidence="2">Belongs to the urea transporter family.</text>
</comment>
<dbReference type="PANTHER" id="PTHR10464">
    <property type="entry name" value="UREA TRANSPORTER"/>
    <property type="match status" value="1"/>
</dbReference>
<evidence type="ECO:0000313" key="11">
    <source>
        <dbReference type="EMBL" id="CAH0375015.1"/>
    </source>
</evidence>
<evidence type="ECO:0000256" key="3">
    <source>
        <dbReference type="ARBA" id="ARBA00022475"/>
    </source>
</evidence>
<reference evidence="11" key="2">
    <citation type="submission" date="2021-11" db="EMBL/GenBank/DDBJ databases">
        <authorList>
            <consortium name="Genoscope - CEA"/>
            <person name="William W."/>
        </authorList>
    </citation>
    <scope>NUCLEOTIDE SEQUENCE</scope>
</reference>
<dbReference type="Pfam" id="PF03253">
    <property type="entry name" value="UT"/>
    <property type="match status" value="1"/>
</dbReference>
<keyword evidence="6 9" id="KW-0472">Membrane</keyword>
<evidence type="ECO:0000313" key="12">
    <source>
        <dbReference type="Proteomes" id="UP000789595"/>
    </source>
</evidence>
<dbReference type="InterPro" id="IPR004937">
    <property type="entry name" value="Urea_transporter"/>
</dbReference>
<dbReference type="AlphaFoldDB" id="A0A7S4E3F7"/>
<dbReference type="InterPro" id="IPR029020">
    <property type="entry name" value="Ammonium/urea_transptr"/>
</dbReference>
<evidence type="ECO:0000256" key="7">
    <source>
        <dbReference type="ARBA" id="ARBA00033993"/>
    </source>
</evidence>
<name>A0A7S4E3F7_9STRA</name>
<sequence length="374" mass="37697">MALAAVRPVFVSVTRSTAALSRACTTPALGTWAGRTVSRAACSSGALGRTGCVRALATKPPDNGDAEEQSRPTPEPEYGLGPPEGLLRNVGQVIFMDKPAAGSLALIGLAIGDPYLAGLGFAGGATATVTARAVGFDEEATDNGLMGYNGVLVGCAFSQFLAVSPPVALAATVAGAAATAPLAAVLKPLCGKVPQWTLAFNAATLSALLYTRPFADSVPGPPASIDSNYELLNAVLDTPFVGISQIFVVDNVVSGNVIALGLLVQQPSWAFHAVGGSAVGALTGLMMGAPLDEVLHGLWGFNSALTALSVAVFYEPSRQTYVLAGAGAAVTAVVFGGLKTALGAFAVPALTLPFCAVATGCYLLGDHVPGLKLR</sequence>
<comment type="subcellular location">
    <subcellularLocation>
        <location evidence="1">Cell membrane</location>
        <topology evidence="1">Multi-pass membrane protein</topology>
    </subcellularLocation>
</comment>
<dbReference type="Gene3D" id="1.10.3430.10">
    <property type="entry name" value="Ammonium transporter AmtB like domains"/>
    <property type="match status" value="1"/>
</dbReference>
<dbReference type="Proteomes" id="UP000789595">
    <property type="component" value="Unassembled WGS sequence"/>
</dbReference>
<feature type="transmembrane region" description="Helical" evidence="9">
    <location>
        <begin position="269"/>
        <end position="288"/>
    </location>
</feature>
<dbReference type="GO" id="GO:0015204">
    <property type="term" value="F:urea transmembrane transporter activity"/>
    <property type="evidence" value="ECO:0007669"/>
    <property type="project" value="InterPro"/>
</dbReference>
<proteinExistence type="inferred from homology"/>
<comment type="catalytic activity">
    <reaction evidence="7">
        <text>urea(in) = urea(out)</text>
        <dbReference type="Rhea" id="RHEA:32799"/>
        <dbReference type="ChEBI" id="CHEBI:16199"/>
    </reaction>
</comment>
<keyword evidence="4 9" id="KW-0812">Transmembrane</keyword>
<evidence type="ECO:0000256" key="6">
    <source>
        <dbReference type="ARBA" id="ARBA00023136"/>
    </source>
</evidence>
<accession>A0A7S4E3F7</accession>
<evidence type="ECO:0000256" key="2">
    <source>
        <dbReference type="ARBA" id="ARBA00005914"/>
    </source>
</evidence>
<feature type="transmembrane region" description="Helical" evidence="9">
    <location>
        <begin position="344"/>
        <end position="365"/>
    </location>
</feature>
<feature type="transmembrane region" description="Helical" evidence="9">
    <location>
        <begin position="294"/>
        <end position="314"/>
    </location>
</feature>
<evidence type="ECO:0000313" key="10">
    <source>
        <dbReference type="EMBL" id="CAE0687812.1"/>
    </source>
</evidence>
<keyword evidence="5 9" id="KW-1133">Transmembrane helix</keyword>
<dbReference type="EMBL" id="CAKKNE010000004">
    <property type="protein sequence ID" value="CAH0375015.1"/>
    <property type="molecule type" value="Genomic_DNA"/>
</dbReference>
<dbReference type="OrthoDB" id="426293at2759"/>
<evidence type="ECO:0008006" key="13">
    <source>
        <dbReference type="Google" id="ProtNLM"/>
    </source>
</evidence>
<gene>
    <name evidence="10" type="ORF">PCAL00307_LOCUS3246</name>
    <name evidence="11" type="ORF">PECAL_4P23330</name>
</gene>
<evidence type="ECO:0000256" key="9">
    <source>
        <dbReference type="SAM" id="Phobius"/>
    </source>
</evidence>
<evidence type="ECO:0000256" key="4">
    <source>
        <dbReference type="ARBA" id="ARBA00022692"/>
    </source>
</evidence>
<dbReference type="PANTHER" id="PTHR10464:SF4">
    <property type="entry name" value="UREA TRANSPORTER"/>
    <property type="match status" value="1"/>
</dbReference>